<accession>A0A1Y1T9H8</accession>
<dbReference type="STRING" id="1185767.IIF7_01235"/>
<dbReference type="Proteomes" id="UP000192746">
    <property type="component" value="Unassembled WGS sequence"/>
</dbReference>
<dbReference type="InterPro" id="IPR018060">
    <property type="entry name" value="HTH_AraC"/>
</dbReference>
<gene>
    <name evidence="4" type="ORF">IIF7_01235</name>
</gene>
<dbReference type="SMART" id="SM00342">
    <property type="entry name" value="HTH_ARAC"/>
    <property type="match status" value="1"/>
</dbReference>
<reference evidence="4 5" key="1">
    <citation type="submission" date="2013-04" db="EMBL/GenBank/DDBJ databases">
        <title>Zunongwangia sp. 22II14-10F7 Genome Sequencing.</title>
        <authorList>
            <person name="Lai Q."/>
            <person name="Shao Z."/>
        </authorList>
    </citation>
    <scope>NUCLEOTIDE SEQUENCE [LARGE SCALE GENOMIC DNA]</scope>
    <source>
        <strain evidence="4 5">22II14-10F7</strain>
    </source>
</reference>
<sequence>MYIQSKLKESSKSLFSLDLSDGVVSESPVFEEIELRKKSVFVKGNINYSNDLFIADIQLKSAEKTNIALETSNDCIYVLHLKQGNTKTYLTFNESKRLLIKSDTSISWGFLPSMPDDVKLNIKVEDDKYINFSVVMLSTQKFLELLGNERWAKEYSLFEKVKSGNVFSFGKLKNPVAYDLHNLFIQLTQNNSSTNFSIYFLELRIKELFLKLLSEENQQISETSKFEAPAHVDKIKKAYYYLSEHFINPPTIKSLSREVVLNELQLKNGFKQLYGKTIRQYVIELKMKKAKTLLGDYTVAEMAGILGYKSVPHFINMYKKYYGCTPSKSIRK</sequence>
<dbReference type="PANTHER" id="PTHR47893">
    <property type="entry name" value="REGULATORY PROTEIN PCHR"/>
    <property type="match status" value="1"/>
</dbReference>
<dbReference type="GO" id="GO:0043565">
    <property type="term" value="F:sequence-specific DNA binding"/>
    <property type="evidence" value="ECO:0007669"/>
    <property type="project" value="InterPro"/>
</dbReference>
<evidence type="ECO:0000313" key="4">
    <source>
        <dbReference type="EMBL" id="ORL47342.1"/>
    </source>
</evidence>
<organism evidence="4 5">
    <name type="scientific">Zunongwangia atlantica 22II14-10F7</name>
    <dbReference type="NCBI Taxonomy" id="1185767"/>
    <lineage>
        <taxon>Bacteria</taxon>
        <taxon>Pseudomonadati</taxon>
        <taxon>Bacteroidota</taxon>
        <taxon>Flavobacteriia</taxon>
        <taxon>Flavobacteriales</taxon>
        <taxon>Flavobacteriaceae</taxon>
        <taxon>Zunongwangia</taxon>
    </lineage>
</organism>
<evidence type="ECO:0000313" key="5">
    <source>
        <dbReference type="Proteomes" id="UP000192746"/>
    </source>
</evidence>
<name>A0A1Y1T9H8_9FLAO</name>
<dbReference type="Gene3D" id="1.10.10.60">
    <property type="entry name" value="Homeodomain-like"/>
    <property type="match status" value="1"/>
</dbReference>
<dbReference type="Pfam" id="PF12833">
    <property type="entry name" value="HTH_18"/>
    <property type="match status" value="1"/>
</dbReference>
<dbReference type="OrthoDB" id="799767at2"/>
<dbReference type="RefSeq" id="WP_084839843.1">
    <property type="nucleotide sequence ID" value="NZ_ARYN01000001.1"/>
</dbReference>
<keyword evidence="1" id="KW-0805">Transcription regulation</keyword>
<evidence type="ECO:0000256" key="1">
    <source>
        <dbReference type="ARBA" id="ARBA00023015"/>
    </source>
</evidence>
<evidence type="ECO:0000256" key="2">
    <source>
        <dbReference type="ARBA" id="ARBA00023163"/>
    </source>
</evidence>
<feature type="domain" description="HTH araC/xylS-type" evidence="3">
    <location>
        <begin position="236"/>
        <end position="332"/>
    </location>
</feature>
<evidence type="ECO:0000259" key="3">
    <source>
        <dbReference type="PROSITE" id="PS01124"/>
    </source>
</evidence>
<dbReference type="InterPro" id="IPR009057">
    <property type="entry name" value="Homeodomain-like_sf"/>
</dbReference>
<dbReference type="EMBL" id="ARYN01000001">
    <property type="protein sequence ID" value="ORL47342.1"/>
    <property type="molecule type" value="Genomic_DNA"/>
</dbReference>
<protein>
    <submittedName>
        <fullName evidence="4">AraC family transcriptional regulator</fullName>
    </submittedName>
</protein>
<dbReference type="InterPro" id="IPR053142">
    <property type="entry name" value="PchR_regulatory_protein"/>
</dbReference>
<dbReference type="PANTHER" id="PTHR47893:SF1">
    <property type="entry name" value="REGULATORY PROTEIN PCHR"/>
    <property type="match status" value="1"/>
</dbReference>
<proteinExistence type="predicted"/>
<keyword evidence="2" id="KW-0804">Transcription</keyword>
<dbReference type="SUPFAM" id="SSF46689">
    <property type="entry name" value="Homeodomain-like"/>
    <property type="match status" value="1"/>
</dbReference>
<dbReference type="GO" id="GO:0003700">
    <property type="term" value="F:DNA-binding transcription factor activity"/>
    <property type="evidence" value="ECO:0007669"/>
    <property type="project" value="InterPro"/>
</dbReference>
<comment type="caution">
    <text evidence="4">The sequence shown here is derived from an EMBL/GenBank/DDBJ whole genome shotgun (WGS) entry which is preliminary data.</text>
</comment>
<dbReference type="PROSITE" id="PS01124">
    <property type="entry name" value="HTH_ARAC_FAMILY_2"/>
    <property type="match status" value="1"/>
</dbReference>
<dbReference type="AlphaFoldDB" id="A0A1Y1T9H8"/>
<keyword evidence="5" id="KW-1185">Reference proteome</keyword>